<dbReference type="PROSITE" id="PS50927">
    <property type="entry name" value="BULB_LECTIN"/>
    <property type="match status" value="1"/>
</dbReference>
<reference evidence="3" key="2">
    <citation type="submission" date="2014-03" db="EMBL/GenBank/DDBJ databases">
        <title>The Genome Annotation of Fusarium oxysporum PHW808.</title>
        <authorList>
            <consortium name="The Broad Institute Genomics Platform"/>
            <person name="Ma L.-J."/>
            <person name="Corby-Kistler H."/>
            <person name="Broz K."/>
            <person name="Gale L.R."/>
            <person name="Jonkers W."/>
            <person name="O'Donnell K."/>
            <person name="Ploetz R."/>
            <person name="Steinberg C."/>
            <person name="Schwartz D.C."/>
            <person name="VanEtten H."/>
            <person name="Zhou S."/>
            <person name="Young S.K."/>
            <person name="Zeng Q."/>
            <person name="Gargeya S."/>
            <person name="Fitzgerald M."/>
            <person name="Abouelleil A."/>
            <person name="Alvarado L."/>
            <person name="Chapman S.B."/>
            <person name="Gainer-Dewar J."/>
            <person name="Goldberg J."/>
            <person name="Griggs A."/>
            <person name="Gujja S."/>
            <person name="Hansen M."/>
            <person name="Howarth C."/>
            <person name="Imamovic A."/>
            <person name="Ireland A."/>
            <person name="Larimer J."/>
            <person name="McCowan C."/>
            <person name="Murphy C."/>
            <person name="Pearson M."/>
            <person name="Poon T.W."/>
            <person name="Priest M."/>
            <person name="Roberts A."/>
            <person name="Saif S."/>
            <person name="Shea T."/>
            <person name="Sykes S."/>
            <person name="Wortman J."/>
            <person name="Nusbaum C."/>
            <person name="Birren B."/>
        </authorList>
    </citation>
    <scope>NUCLEOTIDE SEQUENCE</scope>
    <source>
        <strain evidence="3">54008</strain>
    </source>
</reference>
<dbReference type="OrthoDB" id="1884773at2759"/>
<organism evidence="3">
    <name type="scientific">Fusarium oxysporum f. sp. conglutinans race 2 54008</name>
    <dbReference type="NCBI Taxonomy" id="1089457"/>
    <lineage>
        <taxon>Eukaryota</taxon>
        <taxon>Fungi</taxon>
        <taxon>Dikarya</taxon>
        <taxon>Ascomycota</taxon>
        <taxon>Pezizomycotina</taxon>
        <taxon>Sordariomycetes</taxon>
        <taxon>Hypocreomycetidae</taxon>
        <taxon>Hypocreales</taxon>
        <taxon>Nectriaceae</taxon>
        <taxon>Fusarium</taxon>
        <taxon>Fusarium oxysporum species complex</taxon>
    </lineage>
</organism>
<feature type="domain" description="Bulb-type lectin" evidence="2">
    <location>
        <begin position="31"/>
        <end position="143"/>
    </location>
</feature>
<evidence type="ECO:0000259" key="2">
    <source>
        <dbReference type="PROSITE" id="PS50927"/>
    </source>
</evidence>
<dbReference type="InterPro" id="IPR001480">
    <property type="entry name" value="Bulb-type_lectin_dom"/>
</dbReference>
<dbReference type="SMART" id="SM00108">
    <property type="entry name" value="B_lectin"/>
    <property type="match status" value="1"/>
</dbReference>
<accession>X0HT88</accession>
<reference evidence="3" key="1">
    <citation type="submission" date="2011-11" db="EMBL/GenBank/DDBJ databases">
        <title>The Genome Sequence of Fusarium oxysporum PHW808.</title>
        <authorList>
            <consortium name="The Broad Institute Genome Sequencing Platform"/>
            <person name="Ma L.-J."/>
            <person name="Gale L.R."/>
            <person name="Schwartz D.C."/>
            <person name="Zhou S."/>
            <person name="Corby-Kistler H."/>
            <person name="Young S.K."/>
            <person name="Zeng Q."/>
            <person name="Gargeya S."/>
            <person name="Fitzgerald M."/>
            <person name="Haas B."/>
            <person name="Abouelleil A."/>
            <person name="Alvarado L."/>
            <person name="Arachchi H.M."/>
            <person name="Berlin A."/>
            <person name="Brown A."/>
            <person name="Chapman S.B."/>
            <person name="Chen Z."/>
            <person name="Dunbar C."/>
            <person name="Freedman E."/>
            <person name="Gearin G."/>
            <person name="Goldberg J."/>
            <person name="Griggs A."/>
            <person name="Gujja S."/>
            <person name="Heiman D."/>
            <person name="Howarth C."/>
            <person name="Larson L."/>
            <person name="Lui A."/>
            <person name="MacDonald P.J.P."/>
            <person name="Montmayeur A."/>
            <person name="Murphy C."/>
            <person name="Neiman D."/>
            <person name="Pearson M."/>
            <person name="Priest M."/>
            <person name="Roberts A."/>
            <person name="Saif S."/>
            <person name="Shea T."/>
            <person name="Shenoy N."/>
            <person name="Sisk P."/>
            <person name="Stolte C."/>
            <person name="Sykes S."/>
            <person name="Wortman J."/>
            <person name="Nusbaum C."/>
            <person name="Birren B."/>
        </authorList>
    </citation>
    <scope>NUCLEOTIDE SEQUENCE [LARGE SCALE GENOMIC DNA]</scope>
    <source>
        <strain evidence="3">54008</strain>
    </source>
</reference>
<dbReference type="Proteomes" id="UP000030676">
    <property type="component" value="Unassembled WGS sequence"/>
</dbReference>
<dbReference type="InterPro" id="IPR036426">
    <property type="entry name" value="Bulb-type_lectin_dom_sf"/>
</dbReference>
<dbReference type="SUPFAM" id="SSF51110">
    <property type="entry name" value="alpha-D-mannose-specific plant lectins"/>
    <property type="match status" value="1"/>
</dbReference>
<evidence type="ECO:0000313" key="3">
    <source>
        <dbReference type="EMBL" id="EXL74845.1"/>
    </source>
</evidence>
<sequence>MNTNSQLNSTHLHSSTPSQTTTQHKSLTMGYGTLENGDWLMVGMSIFSKDRSVELRMQDDGKLAIYYNNRCAWQSTDQQISNAKGAIMQGDGNLCIYDKNGKATWHTNTAAPSGDNKTFLSVQDDGNLVLYKNGGATPIWSSKSNK</sequence>
<dbReference type="EMBL" id="KK033196">
    <property type="protein sequence ID" value="EXL74845.1"/>
    <property type="molecule type" value="Genomic_DNA"/>
</dbReference>
<proteinExistence type="predicted"/>
<dbReference type="Gene3D" id="2.90.10.10">
    <property type="entry name" value="Bulb-type lectin domain"/>
    <property type="match status" value="3"/>
</dbReference>
<gene>
    <name evidence="3" type="ORF">FOPG_10133</name>
</gene>
<dbReference type="AlphaFoldDB" id="X0HT88"/>
<name>X0HT88_FUSOX</name>
<evidence type="ECO:0000256" key="1">
    <source>
        <dbReference type="SAM" id="MobiDB-lite"/>
    </source>
</evidence>
<dbReference type="HOGENOM" id="CLU_137596_1_0_1"/>
<feature type="region of interest" description="Disordered" evidence="1">
    <location>
        <begin position="1"/>
        <end position="26"/>
    </location>
</feature>
<feature type="compositionally biased region" description="Low complexity" evidence="1">
    <location>
        <begin position="9"/>
        <end position="26"/>
    </location>
</feature>
<protein>
    <recommendedName>
        <fullName evidence="2">Bulb-type lectin domain-containing protein</fullName>
    </recommendedName>
</protein>